<dbReference type="Ensembl" id="ENSSANT00000097598.1">
    <property type="protein sequence ID" value="ENSSANP00000091877.1"/>
    <property type="gene ID" value="ENSSANG00000045375.1"/>
</dbReference>
<dbReference type="AlphaFoldDB" id="A0A671S5X2"/>
<name>A0A671S5X2_9TELE</name>
<accession>A0A671S5X2</accession>
<dbReference type="PANTHER" id="PTHR12232:SF14">
    <property type="entry name" value="SH3 DOMAIN-BINDING GLUTAMIC ACID-RICH-LIKE PROTEIN 3 ISOFORM 1"/>
    <property type="match status" value="1"/>
</dbReference>
<dbReference type="Proteomes" id="UP000472260">
    <property type="component" value="Unassembled WGS sequence"/>
</dbReference>
<dbReference type="InterPro" id="IPR006993">
    <property type="entry name" value="Glut_rich_SH3-bd"/>
</dbReference>
<evidence type="ECO:0000313" key="3">
    <source>
        <dbReference type="Proteomes" id="UP000472260"/>
    </source>
</evidence>
<reference evidence="2" key="2">
    <citation type="submission" date="2025-09" db="UniProtKB">
        <authorList>
            <consortium name="Ensembl"/>
        </authorList>
    </citation>
    <scope>IDENTIFICATION</scope>
</reference>
<dbReference type="Gene3D" id="3.40.30.10">
    <property type="entry name" value="Glutaredoxin"/>
    <property type="match status" value="1"/>
</dbReference>
<reference evidence="2" key="1">
    <citation type="submission" date="2025-08" db="UniProtKB">
        <authorList>
            <consortium name="Ensembl"/>
        </authorList>
    </citation>
    <scope>IDENTIFICATION</scope>
</reference>
<gene>
    <name evidence="2" type="primary">zgc:153284</name>
</gene>
<evidence type="ECO:0000313" key="2">
    <source>
        <dbReference type="Ensembl" id="ENSSANP00000091877.1"/>
    </source>
</evidence>
<dbReference type="SUPFAM" id="SSF52833">
    <property type="entry name" value="Thioredoxin-like"/>
    <property type="match status" value="1"/>
</dbReference>
<dbReference type="PANTHER" id="PTHR12232">
    <property type="entry name" value="SH3 DOMAIN-BINDING GLUTAMIC ACID-RICH-LIKE PROTEIN"/>
    <property type="match status" value="1"/>
</dbReference>
<keyword evidence="3" id="KW-1185">Reference proteome</keyword>
<dbReference type="InterPro" id="IPR051033">
    <property type="entry name" value="SH3BGR"/>
</dbReference>
<comment type="similarity">
    <text evidence="1">Belongs to the SH3BGR family.</text>
</comment>
<dbReference type="InterPro" id="IPR036249">
    <property type="entry name" value="Thioredoxin-like_sf"/>
</dbReference>
<dbReference type="CDD" id="cd03030">
    <property type="entry name" value="GRX_SH3BGR"/>
    <property type="match status" value="1"/>
</dbReference>
<proteinExistence type="inferred from homology"/>
<evidence type="ECO:0000256" key="1">
    <source>
        <dbReference type="ARBA" id="ARBA00007764"/>
    </source>
</evidence>
<organism evidence="2 3">
    <name type="scientific">Sinocyclocheilus anshuiensis</name>
    <dbReference type="NCBI Taxonomy" id="1608454"/>
    <lineage>
        <taxon>Eukaryota</taxon>
        <taxon>Metazoa</taxon>
        <taxon>Chordata</taxon>
        <taxon>Craniata</taxon>
        <taxon>Vertebrata</taxon>
        <taxon>Euteleostomi</taxon>
        <taxon>Actinopterygii</taxon>
        <taxon>Neopterygii</taxon>
        <taxon>Teleostei</taxon>
        <taxon>Ostariophysi</taxon>
        <taxon>Cypriniformes</taxon>
        <taxon>Cyprinidae</taxon>
        <taxon>Cyprininae</taxon>
        <taxon>Sinocyclocheilus</taxon>
    </lineage>
</organism>
<protein>
    <submittedName>
        <fullName evidence="2">SH3 domain-binding glutamic acid-rich-like protein 3</fullName>
    </submittedName>
</protein>
<dbReference type="Pfam" id="PF04908">
    <property type="entry name" value="SH3BGR"/>
    <property type="match status" value="1"/>
</dbReference>
<dbReference type="GO" id="GO:0005737">
    <property type="term" value="C:cytoplasm"/>
    <property type="evidence" value="ECO:0007669"/>
    <property type="project" value="TreeGrafter"/>
</dbReference>
<sequence length="139" mass="15866">MPHVLVCVCVCVRERVCAYGSNSLLKYQNTSLLQQPLLFSTKLIARLKMSITVYYSSVSGSREVKQHQSEIFQFLDSKKIKYFAVDIAESTDLKEEMRKKVGNPSAMPPQVFNGDKYCGDYQKFFDAVEDGKPEAFFKL</sequence>